<evidence type="ECO:0000256" key="1">
    <source>
        <dbReference type="HAMAP-Rule" id="MF_00033"/>
    </source>
</evidence>
<accession>A0A381DHR8</accession>
<dbReference type="GO" id="GO:0005975">
    <property type="term" value="P:carbohydrate metabolic process"/>
    <property type="evidence" value="ECO:0007669"/>
    <property type="project" value="InterPro"/>
</dbReference>
<dbReference type="EC" id="2.4.1.227" evidence="1"/>
<keyword evidence="1" id="KW-0472">Membrane</keyword>
<feature type="binding site" evidence="1">
    <location>
        <position position="123"/>
    </location>
    <ligand>
        <name>UDP-N-acetyl-alpha-D-glucosamine</name>
        <dbReference type="ChEBI" id="CHEBI:57705"/>
    </ligand>
</feature>
<proteinExistence type="inferred from homology"/>
<evidence type="ECO:0000313" key="4">
    <source>
        <dbReference type="EMBL" id="SUX09793.1"/>
    </source>
</evidence>
<protein>
    <recommendedName>
        <fullName evidence="1">UDP-N-acetylglucosamine--N-acetylmuramyl-(pentapeptide) pyrophosphoryl-undecaprenol N-acetylglucosamine transferase</fullName>
        <ecNumber evidence="1">2.4.1.227</ecNumber>
    </recommendedName>
    <alternativeName>
        <fullName evidence="1">Undecaprenyl-PP-MurNAc-pentapeptide-UDPGlcNAc GlcNAc transferase</fullName>
    </alternativeName>
</protein>
<dbReference type="OrthoDB" id="9808936at2"/>
<feature type="binding site" evidence="1">
    <location>
        <position position="274"/>
    </location>
    <ligand>
        <name>UDP-N-acetyl-alpha-D-glucosamine</name>
        <dbReference type="ChEBI" id="CHEBI:57705"/>
    </ligand>
</feature>
<dbReference type="InterPro" id="IPR006009">
    <property type="entry name" value="GlcNAc_MurG"/>
</dbReference>
<dbReference type="AlphaFoldDB" id="A0A381DHR8"/>
<keyword evidence="1 4" id="KW-0808">Transferase</keyword>
<dbReference type="GO" id="GO:0050511">
    <property type="term" value="F:undecaprenyldiphospho-muramoylpentapeptide beta-N-acetylglucosaminyltransferase activity"/>
    <property type="evidence" value="ECO:0007669"/>
    <property type="project" value="UniProtKB-UniRule"/>
</dbReference>
<dbReference type="GeneID" id="93090650"/>
<feature type="domain" description="Glycosyltransferase family 28 N-terminal" evidence="2">
    <location>
        <begin position="2"/>
        <end position="141"/>
    </location>
</feature>
<keyword evidence="1" id="KW-0132">Cell division</keyword>
<dbReference type="CDD" id="cd03785">
    <property type="entry name" value="GT28_MurG"/>
    <property type="match status" value="1"/>
</dbReference>
<evidence type="ECO:0000313" key="5">
    <source>
        <dbReference type="Proteomes" id="UP000254920"/>
    </source>
</evidence>
<dbReference type="Gene3D" id="3.40.50.2000">
    <property type="entry name" value="Glycogen Phosphorylase B"/>
    <property type="match status" value="2"/>
</dbReference>
<dbReference type="PANTHER" id="PTHR21015:SF22">
    <property type="entry name" value="GLYCOSYLTRANSFERASE"/>
    <property type="match status" value="1"/>
</dbReference>
<evidence type="ECO:0000259" key="3">
    <source>
        <dbReference type="Pfam" id="PF04101"/>
    </source>
</evidence>
<dbReference type="GO" id="GO:0005886">
    <property type="term" value="C:plasma membrane"/>
    <property type="evidence" value="ECO:0007669"/>
    <property type="project" value="UniProtKB-SubCell"/>
</dbReference>
<comment type="subcellular location">
    <subcellularLocation>
        <location evidence="1">Cell membrane</location>
        <topology evidence="1">Peripheral membrane protein</topology>
        <orientation evidence="1">Cytoplasmic side</orientation>
    </subcellularLocation>
</comment>
<dbReference type="GO" id="GO:0051991">
    <property type="term" value="F:UDP-N-acetyl-D-glucosamine:N-acetylmuramoyl-L-alanyl-D-glutamyl-meso-2,6-diaminopimelyl-D-alanyl-D-alanine-diphosphoundecaprenol 4-beta-N-acetylglucosaminlytransferase activity"/>
    <property type="evidence" value="ECO:0007669"/>
    <property type="project" value="RHEA"/>
</dbReference>
<gene>
    <name evidence="4" type="primary">murG_1</name>
    <name evidence="1" type="synonym">murG</name>
    <name evidence="4" type="ORF">NCTC12475_00201</name>
</gene>
<comment type="pathway">
    <text evidence="1">Cell wall biogenesis; peptidoglycan biosynthesis.</text>
</comment>
<dbReference type="PANTHER" id="PTHR21015">
    <property type="entry name" value="UDP-N-ACETYLGLUCOSAMINE--N-ACETYLMURAMYL-(PENTAPEPTIDE) PYROPHOSPHORYL-UNDECAPRENOL N-ACETYLGLUCOSAMINE TRANSFERASE 1"/>
    <property type="match status" value="1"/>
</dbReference>
<dbReference type="STRING" id="32024.GCA_000788295_00130"/>
<dbReference type="GO" id="GO:0071555">
    <property type="term" value="P:cell wall organization"/>
    <property type="evidence" value="ECO:0007669"/>
    <property type="project" value="UniProtKB-KW"/>
</dbReference>
<dbReference type="GO" id="GO:0051301">
    <property type="term" value="P:cell division"/>
    <property type="evidence" value="ECO:0007669"/>
    <property type="project" value="UniProtKB-KW"/>
</dbReference>
<dbReference type="SUPFAM" id="SSF53756">
    <property type="entry name" value="UDP-Glycosyltransferase/glycogen phosphorylase"/>
    <property type="match status" value="1"/>
</dbReference>
<dbReference type="InterPro" id="IPR007235">
    <property type="entry name" value="Glyco_trans_28_C"/>
</dbReference>
<sequence>MIAISGGGTGGHLIIAKTLCEELNKRGEKTIFIGSQNGQDKLWFENDNGFRHKYFLPSSGVVDKKGFSKLFSLLNTIKLSFKCMSIFREHSIKKIVCVGGYSAAPAAFAGILTKKEIYIHEQNAVTGKLNKFIKKFAKKFFSSYEGKFYSYPVNLKFFESARVRNELKTIMFLGGSQGAKFINSLALELALSLKEKNIKIIHQCGLREFDEIKQKYEKLGVEAEVFAFSKNIEESMKKADLCISRAGASSLWELCANRLPCIFIPFPFAAKNHQFYNAKFLYEKNLCVLIEQKNVDKNTVLRHIDNINLAKISSGLANIIEKNGAKIIVDEILA</sequence>
<dbReference type="NCBIfam" id="TIGR01133">
    <property type="entry name" value="murG"/>
    <property type="match status" value="1"/>
</dbReference>
<feature type="binding site" evidence="1">
    <location>
        <position position="176"/>
    </location>
    <ligand>
        <name>UDP-N-acetyl-alpha-D-glucosamine</name>
        <dbReference type="ChEBI" id="CHEBI:57705"/>
    </ligand>
</feature>
<comment type="similarity">
    <text evidence="1">Belongs to the glycosyltransferase 28 family. MurG subfamily.</text>
</comment>
<dbReference type="RefSeq" id="WP_089182477.1">
    <property type="nucleotide sequence ID" value="NZ_CP043427.1"/>
</dbReference>
<keyword evidence="1" id="KW-0961">Cell wall biogenesis/degradation</keyword>
<keyword evidence="1 4" id="KW-0328">Glycosyltransferase</keyword>
<organism evidence="4 5">
    <name type="scientific">Campylobacter sputorum subsp. sputorum</name>
    <dbReference type="NCBI Taxonomy" id="32024"/>
    <lineage>
        <taxon>Bacteria</taxon>
        <taxon>Pseudomonadati</taxon>
        <taxon>Campylobacterota</taxon>
        <taxon>Epsilonproteobacteria</taxon>
        <taxon>Campylobacterales</taxon>
        <taxon>Campylobacteraceae</taxon>
        <taxon>Campylobacter</taxon>
    </lineage>
</organism>
<dbReference type="EMBL" id="UFVD01000001">
    <property type="protein sequence ID" value="SUX09793.1"/>
    <property type="molecule type" value="Genomic_DNA"/>
</dbReference>
<keyword evidence="1" id="KW-0133">Cell shape</keyword>
<reference evidence="4 5" key="1">
    <citation type="submission" date="2018-06" db="EMBL/GenBank/DDBJ databases">
        <authorList>
            <consortium name="Pathogen Informatics"/>
            <person name="Doyle S."/>
        </authorList>
    </citation>
    <scope>NUCLEOTIDE SEQUENCE [LARGE SCALE GENOMIC DNA]</scope>
    <source>
        <strain evidence="4 5">NCTC12475</strain>
    </source>
</reference>
<keyword evidence="1" id="KW-0573">Peptidoglycan synthesis</keyword>
<dbReference type="GO" id="GO:0009252">
    <property type="term" value="P:peptidoglycan biosynthetic process"/>
    <property type="evidence" value="ECO:0007669"/>
    <property type="project" value="UniProtKB-UniRule"/>
</dbReference>
<dbReference type="GO" id="GO:0008360">
    <property type="term" value="P:regulation of cell shape"/>
    <property type="evidence" value="ECO:0007669"/>
    <property type="project" value="UniProtKB-KW"/>
</dbReference>
<comment type="catalytic activity">
    <reaction evidence="1">
        <text>di-trans,octa-cis-undecaprenyl diphospho-N-acetyl-alpha-D-muramoyl-L-alanyl-D-glutamyl-meso-2,6-diaminopimeloyl-D-alanyl-D-alanine + UDP-N-acetyl-alpha-D-glucosamine = di-trans,octa-cis-undecaprenyl diphospho-[N-acetyl-alpha-D-glucosaminyl-(1-&gt;4)]-N-acetyl-alpha-D-muramoyl-L-alanyl-D-glutamyl-meso-2,6-diaminopimeloyl-D-alanyl-D-alanine + UDP + H(+)</text>
        <dbReference type="Rhea" id="RHEA:31227"/>
        <dbReference type="ChEBI" id="CHEBI:15378"/>
        <dbReference type="ChEBI" id="CHEBI:57705"/>
        <dbReference type="ChEBI" id="CHEBI:58223"/>
        <dbReference type="ChEBI" id="CHEBI:61387"/>
        <dbReference type="ChEBI" id="CHEBI:61388"/>
        <dbReference type="EC" id="2.4.1.227"/>
    </reaction>
</comment>
<dbReference type="Proteomes" id="UP000254920">
    <property type="component" value="Unassembled WGS sequence"/>
</dbReference>
<comment type="caution">
    <text evidence="1">Lacks conserved residue(s) required for the propagation of feature annotation.</text>
</comment>
<dbReference type="UniPathway" id="UPA00219"/>
<dbReference type="InterPro" id="IPR004276">
    <property type="entry name" value="GlycoTrans_28_N"/>
</dbReference>
<feature type="domain" description="Glycosyl transferase family 28 C-terminal" evidence="3">
    <location>
        <begin position="169"/>
        <end position="311"/>
    </location>
</feature>
<evidence type="ECO:0000259" key="2">
    <source>
        <dbReference type="Pfam" id="PF03033"/>
    </source>
</evidence>
<name>A0A381DHR8_9BACT</name>
<dbReference type="Pfam" id="PF04101">
    <property type="entry name" value="Glyco_tran_28_C"/>
    <property type="match status" value="1"/>
</dbReference>
<keyword evidence="5" id="KW-1185">Reference proteome</keyword>
<feature type="binding site" evidence="1">
    <location>
        <begin position="9"/>
        <end position="11"/>
    </location>
    <ligand>
        <name>UDP-N-acetyl-alpha-D-glucosamine</name>
        <dbReference type="ChEBI" id="CHEBI:57705"/>
    </ligand>
</feature>
<comment type="function">
    <text evidence="1">Cell wall formation. Catalyzes the transfer of a GlcNAc subunit on undecaprenyl-pyrophosphoryl-MurNAc-pentapeptide (lipid intermediate I) to form undecaprenyl-pyrophosphoryl-MurNAc-(pentapeptide)GlcNAc (lipid intermediate II).</text>
</comment>
<dbReference type="Pfam" id="PF03033">
    <property type="entry name" value="Glyco_transf_28"/>
    <property type="match status" value="1"/>
</dbReference>
<dbReference type="HAMAP" id="MF_00033">
    <property type="entry name" value="MurG"/>
    <property type="match status" value="1"/>
</dbReference>
<keyword evidence="1" id="KW-0131">Cell cycle</keyword>
<keyword evidence="1" id="KW-1003">Cell membrane</keyword>